<dbReference type="Proteomes" id="UP000694701">
    <property type="component" value="Unplaced"/>
</dbReference>
<feature type="disulfide bond" evidence="15">
    <location>
        <begin position="71"/>
        <end position="86"/>
    </location>
</feature>
<keyword evidence="9" id="KW-1133">Transmembrane helix</keyword>
<feature type="disulfide bond" evidence="15">
    <location>
        <begin position="132"/>
        <end position="150"/>
    </location>
</feature>
<evidence type="ECO:0000256" key="1">
    <source>
        <dbReference type="ARBA" id="ARBA00004251"/>
    </source>
</evidence>
<dbReference type="SUPFAM" id="SSF57184">
    <property type="entry name" value="Growth factor receptor domain"/>
    <property type="match status" value="1"/>
</dbReference>
<dbReference type="SMART" id="SM00135">
    <property type="entry name" value="LY"/>
    <property type="match status" value="5"/>
</dbReference>
<evidence type="ECO:0000256" key="15">
    <source>
        <dbReference type="PROSITE-ProRule" id="PRU00124"/>
    </source>
</evidence>
<evidence type="ECO:0000256" key="8">
    <source>
        <dbReference type="ARBA" id="ARBA00022737"/>
    </source>
</evidence>
<dbReference type="PANTHER" id="PTHR22722">
    <property type="entry name" value="LOW-DENSITY LIPOPROTEIN RECEPTOR-RELATED PROTEIN 2-RELATED"/>
    <property type="match status" value="1"/>
</dbReference>
<dbReference type="Ensembl" id="ENSCCRT00020111288.1">
    <property type="protein sequence ID" value="ENSCCRP00020101803.1"/>
    <property type="gene ID" value="ENSCCRG00020046499.1"/>
</dbReference>
<dbReference type="InterPro" id="IPR000152">
    <property type="entry name" value="EGF-type_Asp/Asn_hydroxyl_site"/>
</dbReference>
<evidence type="ECO:0000259" key="17">
    <source>
        <dbReference type="PROSITE" id="PS50026"/>
    </source>
</evidence>
<evidence type="ECO:0000256" key="6">
    <source>
        <dbReference type="ARBA" id="ARBA00022692"/>
    </source>
</evidence>
<dbReference type="Pfam" id="PF00058">
    <property type="entry name" value="Ldl_recept_b"/>
    <property type="match status" value="4"/>
</dbReference>
<dbReference type="InterPro" id="IPR018097">
    <property type="entry name" value="EGF_Ca-bd_CS"/>
</dbReference>
<evidence type="ECO:0000256" key="9">
    <source>
        <dbReference type="ARBA" id="ARBA00022989"/>
    </source>
</evidence>
<keyword evidence="12" id="KW-0675">Receptor</keyword>
<evidence type="ECO:0000256" key="10">
    <source>
        <dbReference type="ARBA" id="ARBA00023136"/>
    </source>
</evidence>
<dbReference type="GO" id="GO:0042562">
    <property type="term" value="F:hormone binding"/>
    <property type="evidence" value="ECO:0007669"/>
    <property type="project" value="TreeGrafter"/>
</dbReference>
<dbReference type="InterPro" id="IPR000742">
    <property type="entry name" value="EGF"/>
</dbReference>
<dbReference type="InterPro" id="IPR011042">
    <property type="entry name" value="6-blade_b-propeller_TolB-like"/>
</dbReference>
<dbReference type="FunFam" id="4.10.400.10:FF:000162">
    <property type="entry name" value="LDL receptor related protein 8"/>
    <property type="match status" value="1"/>
</dbReference>
<feature type="disulfide bond" evidence="15">
    <location>
        <begin position="167"/>
        <end position="179"/>
    </location>
</feature>
<feature type="repeat" description="LDL-receptor class B" evidence="16">
    <location>
        <begin position="584"/>
        <end position="628"/>
    </location>
</feature>
<evidence type="ECO:0000256" key="3">
    <source>
        <dbReference type="ARBA" id="ARBA00022475"/>
    </source>
</evidence>
<evidence type="ECO:0000256" key="7">
    <source>
        <dbReference type="ARBA" id="ARBA00022729"/>
    </source>
</evidence>
<dbReference type="GO" id="GO:0006898">
    <property type="term" value="P:receptor-mediated endocytosis"/>
    <property type="evidence" value="ECO:0007669"/>
    <property type="project" value="TreeGrafter"/>
</dbReference>
<dbReference type="FunFam" id="2.10.25.10:FF:000009">
    <property type="entry name" value="Low-density lipoprotein receptor isoform 1"/>
    <property type="match status" value="1"/>
</dbReference>
<evidence type="ECO:0000256" key="16">
    <source>
        <dbReference type="PROSITE-ProRule" id="PRU00461"/>
    </source>
</evidence>
<dbReference type="Pfam" id="PF07645">
    <property type="entry name" value="EGF_CA"/>
    <property type="match status" value="1"/>
</dbReference>
<evidence type="ECO:0000256" key="12">
    <source>
        <dbReference type="ARBA" id="ARBA00023170"/>
    </source>
</evidence>
<dbReference type="FunFam" id="2.120.10.30:FF:000002">
    <property type="entry name" value="low-density lipoprotein receptor isoform X1"/>
    <property type="match status" value="1"/>
</dbReference>
<name>A0A8C2Q2Z0_CYPCA</name>
<keyword evidence="13" id="KW-0325">Glycoprotein</keyword>
<dbReference type="PANTHER" id="PTHR22722:SF15">
    <property type="entry name" value="LOW-DENSITY LIPOPROTEIN RECEPTOR-RELATED"/>
    <property type="match status" value="1"/>
</dbReference>
<dbReference type="SUPFAM" id="SSF57424">
    <property type="entry name" value="LDL receptor-like module"/>
    <property type="match status" value="5"/>
</dbReference>
<feature type="disulfide bond" evidence="15">
    <location>
        <begin position="302"/>
        <end position="320"/>
    </location>
</feature>
<feature type="repeat" description="LDL-receptor class B" evidence="16">
    <location>
        <begin position="540"/>
        <end position="583"/>
    </location>
</feature>
<dbReference type="SMART" id="SM00179">
    <property type="entry name" value="EGF_CA"/>
    <property type="match status" value="2"/>
</dbReference>
<feature type="disulfide bond" evidence="15">
    <location>
        <begin position="214"/>
        <end position="226"/>
    </location>
</feature>
<feature type="disulfide bond" evidence="15">
    <location>
        <begin position="144"/>
        <end position="159"/>
    </location>
</feature>
<dbReference type="CDD" id="cd00054">
    <property type="entry name" value="EGF_CA"/>
    <property type="match status" value="1"/>
</dbReference>
<feature type="disulfide bond" evidence="15">
    <location>
        <begin position="260"/>
        <end position="278"/>
    </location>
</feature>
<dbReference type="PROSITE" id="PS01186">
    <property type="entry name" value="EGF_2"/>
    <property type="match status" value="2"/>
</dbReference>
<evidence type="ECO:0000256" key="13">
    <source>
        <dbReference type="ARBA" id="ARBA00023180"/>
    </source>
</evidence>
<feature type="disulfide bond" evidence="14">
    <location>
        <begin position="376"/>
        <end position="386"/>
    </location>
</feature>
<dbReference type="PRINTS" id="PR00261">
    <property type="entry name" value="LDLRECEPTOR"/>
</dbReference>
<reference evidence="18" key="1">
    <citation type="submission" date="2025-08" db="UniProtKB">
        <authorList>
            <consortium name="Ensembl"/>
        </authorList>
    </citation>
    <scope>IDENTIFICATION</scope>
</reference>
<proteinExistence type="inferred from homology"/>
<dbReference type="FunFam" id="4.10.400.10:FF:000006">
    <property type="entry name" value="Putative low-density lipoprotein receptor"/>
    <property type="match status" value="1"/>
</dbReference>
<feature type="disulfide bond" evidence="15">
    <location>
        <begin position="233"/>
        <end position="248"/>
    </location>
</feature>
<keyword evidence="11 14" id="KW-1015">Disulfide bond</keyword>
<dbReference type="InterPro" id="IPR000033">
    <property type="entry name" value="LDLR_classB_rpt"/>
</dbReference>
<dbReference type="Gene3D" id="2.10.25.10">
    <property type="entry name" value="Laminin"/>
    <property type="match status" value="3"/>
</dbReference>
<dbReference type="PROSITE" id="PS50068">
    <property type="entry name" value="LDLRA_2"/>
    <property type="match status" value="6"/>
</dbReference>
<dbReference type="Pfam" id="PF00057">
    <property type="entry name" value="Ldl_recept_a"/>
    <property type="match status" value="6"/>
</dbReference>
<dbReference type="PROSITE" id="PS51120">
    <property type="entry name" value="LDLRB"/>
    <property type="match status" value="3"/>
</dbReference>
<dbReference type="Pfam" id="PF14670">
    <property type="entry name" value="FXa_inhibition"/>
    <property type="match status" value="1"/>
</dbReference>
<dbReference type="PROSITE" id="PS01209">
    <property type="entry name" value="LDLRA_1"/>
    <property type="match status" value="3"/>
</dbReference>
<dbReference type="PROSITE" id="PS01187">
    <property type="entry name" value="EGF_CA"/>
    <property type="match status" value="1"/>
</dbReference>
<comment type="similarity">
    <text evidence="2">Belongs to the LDLR family.</text>
</comment>
<evidence type="ECO:0000313" key="18">
    <source>
        <dbReference type="Ensembl" id="ENSCCRP00020101803.1"/>
    </source>
</evidence>
<dbReference type="Gene3D" id="4.10.400.10">
    <property type="entry name" value="Low-density Lipoprotein Receptor"/>
    <property type="match status" value="6"/>
</dbReference>
<dbReference type="SMART" id="SM00181">
    <property type="entry name" value="EGF"/>
    <property type="match status" value="3"/>
</dbReference>
<keyword evidence="7" id="KW-0732">Signal</keyword>
<evidence type="ECO:0000256" key="2">
    <source>
        <dbReference type="ARBA" id="ARBA00009939"/>
    </source>
</evidence>
<dbReference type="AlphaFoldDB" id="A0A8C2Q2Z0"/>
<evidence type="ECO:0000313" key="19">
    <source>
        <dbReference type="Proteomes" id="UP000694701"/>
    </source>
</evidence>
<dbReference type="PROSITE" id="PS50026">
    <property type="entry name" value="EGF_3"/>
    <property type="match status" value="1"/>
</dbReference>
<protein>
    <submittedName>
        <fullName evidence="18">Low density lipoprotein receptor-related protein 8, apolipoprotein e receptor</fullName>
    </submittedName>
</protein>
<accession>A0A8C2Q2Z0</accession>
<dbReference type="PROSITE" id="PS00010">
    <property type="entry name" value="ASX_HYDROXYL"/>
    <property type="match status" value="2"/>
</dbReference>
<dbReference type="Gene3D" id="2.120.10.30">
    <property type="entry name" value="TolB, C-terminal domain"/>
    <property type="match status" value="1"/>
</dbReference>
<dbReference type="FunFam" id="4.10.400.10:FF:000002">
    <property type="entry name" value="Low-density lipoprotein receptor-related protein 1"/>
    <property type="match status" value="1"/>
</dbReference>
<feature type="disulfide bond" evidence="15">
    <location>
        <begin position="253"/>
        <end position="265"/>
    </location>
</feature>
<dbReference type="CDD" id="cd00112">
    <property type="entry name" value="LDLa"/>
    <property type="match status" value="5"/>
</dbReference>
<dbReference type="GO" id="GO:0016324">
    <property type="term" value="C:apical plasma membrane"/>
    <property type="evidence" value="ECO:0007669"/>
    <property type="project" value="TreeGrafter"/>
</dbReference>
<comment type="subcellular location">
    <subcellularLocation>
        <location evidence="1">Cell membrane</location>
        <topology evidence="1">Single-pass type I membrane protein</topology>
    </subcellularLocation>
</comment>
<dbReference type="InterPro" id="IPR002172">
    <property type="entry name" value="LDrepeatLR_classA_rpt"/>
</dbReference>
<dbReference type="SUPFAM" id="SSF63825">
    <property type="entry name" value="YWTD domain"/>
    <property type="match status" value="1"/>
</dbReference>
<sequence>MKIYYCVAYFKGWNTVLTNQNPGIRLLALVDICFLRHLSVLLSLIGRQTCPPEKFDCGGSTSKCVSLSWRCDGEQDCENGADEEQCAAGESREAREKEEIAKNRSCLYNAQSGFSEGPLQYAKACPAKMFQCRNRMCVASTSICDGDDDCGDGSDEEKCTAATASTCGPHEFRCNNSECIPAPWSCDGEPDCKDKSDESLERCSRRTEPQKSHCLAGEFRCRNGECIHLNWKCDGDVDCKDKSDEANCPVLTCRPDEFQCGDGSCIHGTKQCNKVHDCPDFSDEAGCINKTTKCEGPLKFMCKSGECIDSSKVCNNIKDCKDWSDEPVKECGLNECTINNGGCSHICKDRQIGYECECPSGYKLLDKKTCGDIDECENPDACSQICVNLKGDYKCECYEGYEMDPVTKTCKAVGKSPYLMFTNRHEIRRINLLKKDYTQVVPTLKNAVALDVDVSTNKMYWCDLYHRKIFSDASQQITLIDTALHSPEGLAMDWVHKNIYWTDSGDKTISVATSDGKKRKVLIDTELGEPRAIAVDPRQGFMYWSDWGTLAKIEKAGMNGVDRQVLVSERIEWPNGIALDLSSRRLYWVDSKLHLISSVDLNGDNRRVLLSSMDHLGHPFALTLFEDRVYWTDLEDEAIYSVNRLTGQDVAMLANDLNNPLDVVVFHELRQPQAPDTCNMGSLPNGGCEYLCLRAPQITDHSPKYTCACPDNMELGPDMRRCVTGNKIQSPRSSLLILYTLKKQTSTDSGLGVECCLLDELKRLQEVS</sequence>
<feature type="disulfide bond" evidence="15">
    <location>
        <begin position="272"/>
        <end position="287"/>
    </location>
</feature>
<dbReference type="InterPro" id="IPR036055">
    <property type="entry name" value="LDL_receptor-like_sf"/>
</dbReference>
<feature type="repeat" description="LDL-receptor class B" evidence="16">
    <location>
        <begin position="497"/>
        <end position="539"/>
    </location>
</feature>
<keyword evidence="8" id="KW-0677">Repeat</keyword>
<evidence type="ECO:0000256" key="4">
    <source>
        <dbReference type="ARBA" id="ARBA00022536"/>
    </source>
</evidence>
<keyword evidence="6" id="KW-0812">Transmembrane</keyword>
<dbReference type="InterPro" id="IPR049883">
    <property type="entry name" value="NOTCH1_EGF-like"/>
</dbReference>
<feature type="domain" description="EGF-like" evidence="17">
    <location>
        <begin position="372"/>
        <end position="411"/>
    </location>
</feature>
<dbReference type="InterPro" id="IPR001881">
    <property type="entry name" value="EGF-like_Ca-bd_dom"/>
</dbReference>
<feature type="disulfide bond" evidence="15">
    <location>
        <begin position="125"/>
        <end position="137"/>
    </location>
</feature>
<evidence type="ECO:0000256" key="5">
    <source>
        <dbReference type="ARBA" id="ARBA00022583"/>
    </source>
</evidence>
<dbReference type="GO" id="GO:0043235">
    <property type="term" value="C:receptor complex"/>
    <property type="evidence" value="ECO:0007669"/>
    <property type="project" value="TreeGrafter"/>
</dbReference>
<evidence type="ECO:0000256" key="14">
    <source>
        <dbReference type="PROSITE-ProRule" id="PRU00076"/>
    </source>
</evidence>
<dbReference type="InterPro" id="IPR023415">
    <property type="entry name" value="LDLR_class-A_CS"/>
</dbReference>
<keyword evidence="5" id="KW-0254">Endocytosis</keyword>
<feature type="disulfide bond" evidence="15">
    <location>
        <begin position="174"/>
        <end position="192"/>
    </location>
</feature>
<dbReference type="InterPro" id="IPR051221">
    <property type="entry name" value="LDLR-related"/>
</dbReference>
<keyword evidence="4 14" id="KW-0245">EGF-like domain</keyword>
<keyword evidence="10" id="KW-0472">Membrane</keyword>
<organism evidence="18 19">
    <name type="scientific">Cyprinus carpio</name>
    <name type="common">Common carp</name>
    <dbReference type="NCBI Taxonomy" id="7962"/>
    <lineage>
        <taxon>Eukaryota</taxon>
        <taxon>Metazoa</taxon>
        <taxon>Chordata</taxon>
        <taxon>Craniata</taxon>
        <taxon>Vertebrata</taxon>
        <taxon>Euteleostomi</taxon>
        <taxon>Actinopterygii</taxon>
        <taxon>Neopterygii</taxon>
        <taxon>Teleostei</taxon>
        <taxon>Ostariophysi</taxon>
        <taxon>Cypriniformes</taxon>
        <taxon>Cyprinidae</taxon>
        <taxon>Cyprininae</taxon>
        <taxon>Cyprinus</taxon>
    </lineage>
</organism>
<comment type="caution">
    <text evidence="14">Lacks conserved residue(s) required for the propagation of feature annotation.</text>
</comment>
<dbReference type="GO" id="GO:0005509">
    <property type="term" value="F:calcium ion binding"/>
    <property type="evidence" value="ECO:0007669"/>
    <property type="project" value="InterPro"/>
</dbReference>
<keyword evidence="3" id="KW-1003">Cell membrane</keyword>
<evidence type="ECO:0000256" key="11">
    <source>
        <dbReference type="ARBA" id="ARBA00023157"/>
    </source>
</evidence>
<dbReference type="InterPro" id="IPR009030">
    <property type="entry name" value="Growth_fac_rcpt_cys_sf"/>
</dbReference>
<dbReference type="SMART" id="SM00192">
    <property type="entry name" value="LDLa"/>
    <property type="match status" value="6"/>
</dbReference>
<feature type="disulfide bond" evidence="15">
    <location>
        <begin position="221"/>
        <end position="239"/>
    </location>
</feature>